<sequence>METAFFAQREFAAGFCALRAQSQAREGTAFFAQREFAAGFCTLRAQSKAREGTPGCVPYKLLVWRLLSSLRGSSRLGSALFELRARLGKGLQGVCHTRCSYGDCFLRSEEFAARFCQAREETPGCVPYKQLVWRLLPSLRGSSRLGSALFERPGESASGFCVLRAAKRIRLKQCAKNSQRPVDVETSQISDTQLKWKNAAAPWNRTPDIPRMK</sequence>
<evidence type="ECO:0000313" key="1">
    <source>
        <dbReference type="EMBL" id="VDP02968.1"/>
    </source>
</evidence>
<dbReference type="Proteomes" id="UP000050761">
    <property type="component" value="Unassembled WGS sequence"/>
</dbReference>
<reference evidence="1 2" key="1">
    <citation type="submission" date="2018-11" db="EMBL/GenBank/DDBJ databases">
        <authorList>
            <consortium name="Pathogen Informatics"/>
        </authorList>
    </citation>
    <scope>NUCLEOTIDE SEQUENCE [LARGE SCALE GENOMIC DNA]</scope>
</reference>
<proteinExistence type="predicted"/>
<protein>
    <submittedName>
        <fullName evidence="3">Stanniocalcin</fullName>
    </submittedName>
</protein>
<evidence type="ECO:0000313" key="3">
    <source>
        <dbReference type="WBParaSite" id="HPBE_0001550301-mRNA-1"/>
    </source>
</evidence>
<organism evidence="2 3">
    <name type="scientific">Heligmosomoides polygyrus</name>
    <name type="common">Parasitic roundworm</name>
    <dbReference type="NCBI Taxonomy" id="6339"/>
    <lineage>
        <taxon>Eukaryota</taxon>
        <taxon>Metazoa</taxon>
        <taxon>Ecdysozoa</taxon>
        <taxon>Nematoda</taxon>
        <taxon>Chromadorea</taxon>
        <taxon>Rhabditida</taxon>
        <taxon>Rhabditina</taxon>
        <taxon>Rhabditomorpha</taxon>
        <taxon>Strongyloidea</taxon>
        <taxon>Heligmosomidae</taxon>
        <taxon>Heligmosomoides</taxon>
    </lineage>
</organism>
<name>A0A183G2H6_HELPZ</name>
<accession>A0A3P8B0I2</accession>
<reference evidence="3" key="2">
    <citation type="submission" date="2019-09" db="UniProtKB">
        <authorList>
            <consortium name="WormBaseParasite"/>
        </authorList>
    </citation>
    <scope>IDENTIFICATION</scope>
</reference>
<keyword evidence="2" id="KW-1185">Reference proteome</keyword>
<dbReference type="AlphaFoldDB" id="A0A183G2H6"/>
<accession>A0A183G2H6</accession>
<dbReference type="EMBL" id="UZAH01028886">
    <property type="protein sequence ID" value="VDP02968.1"/>
    <property type="molecule type" value="Genomic_DNA"/>
</dbReference>
<gene>
    <name evidence="1" type="ORF">HPBE_LOCUS15502</name>
</gene>
<dbReference type="WBParaSite" id="HPBE_0001550301-mRNA-1">
    <property type="protein sequence ID" value="HPBE_0001550301-mRNA-1"/>
    <property type="gene ID" value="HPBE_0001550301"/>
</dbReference>
<evidence type="ECO:0000313" key="2">
    <source>
        <dbReference type="Proteomes" id="UP000050761"/>
    </source>
</evidence>